<dbReference type="InterPro" id="IPR011990">
    <property type="entry name" value="TPR-like_helical_dom_sf"/>
</dbReference>
<evidence type="ECO:0000256" key="2">
    <source>
        <dbReference type="ARBA" id="ARBA00022803"/>
    </source>
</evidence>
<accession>X0VZZ2</accession>
<reference evidence="3" key="1">
    <citation type="journal article" date="2014" name="Front. Microbiol.">
        <title>High frequency of phylogenetically diverse reductive dehalogenase-homologous genes in deep subseafloor sedimentary metagenomes.</title>
        <authorList>
            <person name="Kawai M."/>
            <person name="Futagami T."/>
            <person name="Toyoda A."/>
            <person name="Takaki Y."/>
            <person name="Nishi S."/>
            <person name="Hori S."/>
            <person name="Arai W."/>
            <person name="Tsubouchi T."/>
            <person name="Morono Y."/>
            <person name="Uchiyama I."/>
            <person name="Ito T."/>
            <person name="Fujiyama A."/>
            <person name="Inagaki F."/>
            <person name="Takami H."/>
        </authorList>
    </citation>
    <scope>NUCLEOTIDE SEQUENCE</scope>
    <source>
        <strain evidence="3">Expedition CK06-06</strain>
    </source>
</reference>
<feature type="non-terminal residue" evidence="3">
    <location>
        <position position="171"/>
    </location>
</feature>
<dbReference type="PANTHER" id="PTHR44943">
    <property type="entry name" value="CELLULOSE SYNTHASE OPERON PROTEIN C"/>
    <property type="match status" value="1"/>
</dbReference>
<keyword evidence="2" id="KW-0802">TPR repeat</keyword>
<dbReference type="SMART" id="SM00028">
    <property type="entry name" value="TPR"/>
    <property type="match status" value="3"/>
</dbReference>
<protein>
    <submittedName>
        <fullName evidence="3">Uncharacterized protein</fullName>
    </submittedName>
</protein>
<comment type="caution">
    <text evidence="3">The sequence shown here is derived from an EMBL/GenBank/DDBJ whole genome shotgun (WGS) entry which is preliminary data.</text>
</comment>
<dbReference type="PROSITE" id="PS50005">
    <property type="entry name" value="TPR"/>
    <property type="match status" value="2"/>
</dbReference>
<gene>
    <name evidence="3" type="ORF">S01H1_40436</name>
</gene>
<dbReference type="SUPFAM" id="SSF48452">
    <property type="entry name" value="TPR-like"/>
    <property type="match status" value="1"/>
</dbReference>
<dbReference type="AlphaFoldDB" id="X0VZZ2"/>
<sequence length="171" mass="19812">MLRKSTNTVLLILLVLAVIFISTSCGKLKISRLKANHHFTVGNELFSDKKYRNAIEEYEIALSYNPDLVEAFRFLGECYKNLYKPGVDTPGNMEKADRALEALVRAYEIDPENKDVIYSLGDMYDKLRDFEEAEKLYLRIIELEPTNMNNYYVVAEFYKRYVAVRISGTPD</sequence>
<keyword evidence="1" id="KW-0677">Repeat</keyword>
<dbReference type="EMBL" id="BARS01025606">
    <property type="protein sequence ID" value="GAG06046.1"/>
    <property type="molecule type" value="Genomic_DNA"/>
</dbReference>
<dbReference type="Pfam" id="PF14559">
    <property type="entry name" value="TPR_19"/>
    <property type="match status" value="1"/>
</dbReference>
<dbReference type="PROSITE" id="PS51257">
    <property type="entry name" value="PROKAR_LIPOPROTEIN"/>
    <property type="match status" value="1"/>
</dbReference>
<organism evidence="3">
    <name type="scientific">marine sediment metagenome</name>
    <dbReference type="NCBI Taxonomy" id="412755"/>
    <lineage>
        <taxon>unclassified sequences</taxon>
        <taxon>metagenomes</taxon>
        <taxon>ecological metagenomes</taxon>
    </lineage>
</organism>
<dbReference type="InterPro" id="IPR019734">
    <property type="entry name" value="TPR_rpt"/>
</dbReference>
<proteinExistence type="predicted"/>
<dbReference type="PROSITE" id="PS50293">
    <property type="entry name" value="TPR_REGION"/>
    <property type="match status" value="1"/>
</dbReference>
<evidence type="ECO:0000313" key="3">
    <source>
        <dbReference type="EMBL" id="GAG06046.1"/>
    </source>
</evidence>
<name>X0VZZ2_9ZZZZ</name>
<dbReference type="PANTHER" id="PTHR44943:SF8">
    <property type="entry name" value="TPR REPEAT-CONTAINING PROTEIN MJ0263"/>
    <property type="match status" value="1"/>
</dbReference>
<dbReference type="InterPro" id="IPR051685">
    <property type="entry name" value="Ycf3/AcsC/BcsC/TPR_MFPF"/>
</dbReference>
<evidence type="ECO:0000256" key="1">
    <source>
        <dbReference type="ARBA" id="ARBA00022737"/>
    </source>
</evidence>
<dbReference type="Gene3D" id="1.25.40.10">
    <property type="entry name" value="Tetratricopeptide repeat domain"/>
    <property type="match status" value="1"/>
</dbReference>